<dbReference type="Gene3D" id="3.40.50.720">
    <property type="entry name" value="NAD(P)-binding Rossmann-like Domain"/>
    <property type="match status" value="1"/>
</dbReference>
<dbReference type="GO" id="GO:0000140">
    <property type="term" value="F:acylglycerone-phosphate reductase (NADP+) activity"/>
    <property type="evidence" value="ECO:0007669"/>
    <property type="project" value="TreeGrafter"/>
</dbReference>
<dbReference type="GO" id="GO:0004806">
    <property type="term" value="F:triacylglycerol lipase activity"/>
    <property type="evidence" value="ECO:0007669"/>
    <property type="project" value="TreeGrafter"/>
</dbReference>
<dbReference type="AlphaFoldDB" id="F4Q5U3"/>
<proteinExistence type="inferred from homology"/>
<dbReference type="InterPro" id="IPR036291">
    <property type="entry name" value="NAD(P)-bd_dom_sf"/>
</dbReference>
<dbReference type="EMBL" id="GL883021">
    <property type="protein sequence ID" value="EGG17352.1"/>
    <property type="molecule type" value="Genomic_DNA"/>
</dbReference>
<evidence type="ECO:0000256" key="1">
    <source>
        <dbReference type="ARBA" id="ARBA00006484"/>
    </source>
</evidence>
<accession>F4Q5U3</accession>
<dbReference type="GO" id="GO:0019433">
    <property type="term" value="P:triglyceride catabolic process"/>
    <property type="evidence" value="ECO:0007669"/>
    <property type="project" value="TreeGrafter"/>
</dbReference>
<name>F4Q5U3_CACFS</name>
<evidence type="ECO:0000256" key="2">
    <source>
        <dbReference type="ARBA" id="ARBA00023002"/>
    </source>
</evidence>
<sequence length="295" mass="32637">MNQTKIVLVTGCSSGIGKSFVKDFGSRRNYKVYASARNLDSIRSLESEGFEIIQLDVTKLESIKSAVQSIIEKEGRIDILINNAGVGNYSPLIELDDEEAHKIMETNFFGTVNCTNVIAKYMVNQRDGIILNVGSIVGLSPTPFTGMYCASKAAIHAWSDTLRMELIPFNIKVVLVIPGSIVSEISNNAKPQLEGLLAQGSIYGQIKTYLLARTLKINNMPSDVFVKYTLDKTLVDNPPHIFSYGPNAFTFNVLYYLPKWVSISMFTKNAGLLKLKELVQQQQQPLVQQGSAQSN</sequence>
<dbReference type="PRINTS" id="PR00080">
    <property type="entry name" value="SDRFAMILY"/>
</dbReference>
<comment type="similarity">
    <text evidence="1 3">Belongs to the short-chain dehydrogenases/reductases (SDR) family.</text>
</comment>
<dbReference type="InterPro" id="IPR002347">
    <property type="entry name" value="SDR_fam"/>
</dbReference>
<keyword evidence="5" id="KW-1185">Reference proteome</keyword>
<dbReference type="GO" id="GO:0005811">
    <property type="term" value="C:lipid droplet"/>
    <property type="evidence" value="ECO:0007669"/>
    <property type="project" value="TreeGrafter"/>
</dbReference>
<dbReference type="InterPro" id="IPR020904">
    <property type="entry name" value="Sc_DH/Rdtase_CS"/>
</dbReference>
<dbReference type="GeneID" id="14869609"/>
<keyword evidence="2" id="KW-0560">Oxidoreductase</keyword>
<dbReference type="GO" id="GO:0006654">
    <property type="term" value="P:phosphatidic acid biosynthetic process"/>
    <property type="evidence" value="ECO:0007669"/>
    <property type="project" value="TreeGrafter"/>
</dbReference>
<dbReference type="RefSeq" id="XP_004355836.1">
    <property type="nucleotide sequence ID" value="XM_004355783.1"/>
</dbReference>
<dbReference type="SUPFAM" id="SSF51735">
    <property type="entry name" value="NAD(P)-binding Rossmann-fold domains"/>
    <property type="match status" value="1"/>
</dbReference>
<dbReference type="KEGG" id="dfa:DFA_08347"/>
<dbReference type="OrthoDB" id="17372at2759"/>
<evidence type="ECO:0000313" key="4">
    <source>
        <dbReference type="EMBL" id="EGG17352.1"/>
    </source>
</evidence>
<dbReference type="STRING" id="1054147.F4Q5U3"/>
<dbReference type="Pfam" id="PF00106">
    <property type="entry name" value="adh_short"/>
    <property type="match status" value="1"/>
</dbReference>
<evidence type="ECO:0000313" key="5">
    <source>
        <dbReference type="Proteomes" id="UP000007797"/>
    </source>
</evidence>
<organism evidence="4 5">
    <name type="scientific">Cavenderia fasciculata</name>
    <name type="common">Slime mold</name>
    <name type="synonym">Dictyostelium fasciculatum</name>
    <dbReference type="NCBI Taxonomy" id="261658"/>
    <lineage>
        <taxon>Eukaryota</taxon>
        <taxon>Amoebozoa</taxon>
        <taxon>Evosea</taxon>
        <taxon>Eumycetozoa</taxon>
        <taxon>Dictyostelia</taxon>
        <taxon>Acytosteliales</taxon>
        <taxon>Cavenderiaceae</taxon>
        <taxon>Cavenderia</taxon>
    </lineage>
</organism>
<dbReference type="CDD" id="cd05374">
    <property type="entry name" value="17beta-HSD-like_SDR_c"/>
    <property type="match status" value="1"/>
</dbReference>
<dbReference type="GO" id="GO:0005783">
    <property type="term" value="C:endoplasmic reticulum"/>
    <property type="evidence" value="ECO:0007669"/>
    <property type="project" value="TreeGrafter"/>
</dbReference>
<dbReference type="PANTHER" id="PTHR44169">
    <property type="entry name" value="NADPH-DEPENDENT 1-ACYLDIHYDROXYACETONE PHOSPHATE REDUCTASE"/>
    <property type="match status" value="1"/>
</dbReference>
<gene>
    <name evidence="4" type="ORF">DFA_08347</name>
</gene>
<protein>
    <recommendedName>
        <fullName evidence="6">Oxidoreductase</fullName>
    </recommendedName>
</protein>
<dbReference type="PRINTS" id="PR00081">
    <property type="entry name" value="GDHRDH"/>
</dbReference>
<dbReference type="Proteomes" id="UP000007797">
    <property type="component" value="Unassembled WGS sequence"/>
</dbReference>
<reference evidence="5" key="1">
    <citation type="journal article" date="2011" name="Genome Res.">
        <title>Phylogeny-wide analysis of social amoeba genomes highlights ancient origins for complex intercellular communication.</title>
        <authorList>
            <person name="Heidel A.J."/>
            <person name="Lawal H.M."/>
            <person name="Felder M."/>
            <person name="Schilde C."/>
            <person name="Helps N.R."/>
            <person name="Tunggal B."/>
            <person name="Rivero F."/>
            <person name="John U."/>
            <person name="Schleicher M."/>
            <person name="Eichinger L."/>
            <person name="Platzer M."/>
            <person name="Noegel A.A."/>
            <person name="Schaap P."/>
            <person name="Gloeckner G."/>
        </authorList>
    </citation>
    <scope>NUCLEOTIDE SEQUENCE [LARGE SCALE GENOMIC DNA]</scope>
    <source>
        <strain evidence="5">SH3</strain>
    </source>
</reference>
<dbReference type="OMA" id="KEDHCDV"/>
<dbReference type="PANTHER" id="PTHR44169:SF6">
    <property type="entry name" value="NADPH-DEPENDENT 1-ACYLDIHYDROXYACETONE PHOSPHATE REDUCTASE"/>
    <property type="match status" value="1"/>
</dbReference>
<evidence type="ECO:0008006" key="6">
    <source>
        <dbReference type="Google" id="ProtNLM"/>
    </source>
</evidence>
<evidence type="ECO:0000256" key="3">
    <source>
        <dbReference type="RuleBase" id="RU000363"/>
    </source>
</evidence>
<dbReference type="PROSITE" id="PS00061">
    <property type="entry name" value="ADH_SHORT"/>
    <property type="match status" value="1"/>
</dbReference>